<dbReference type="EMBL" id="CAICTM010001343">
    <property type="protein sequence ID" value="CAB9522820.1"/>
    <property type="molecule type" value="Genomic_DNA"/>
</dbReference>
<accession>A0A9N8HS47</accession>
<gene>
    <name evidence="1" type="ORF">SEMRO_1345_G264760.1</name>
</gene>
<name>A0A9N8HS47_9STRA</name>
<dbReference type="AlphaFoldDB" id="A0A9N8HS47"/>
<keyword evidence="2" id="KW-1185">Reference proteome</keyword>
<proteinExistence type="predicted"/>
<sequence>MHANKAEMGDGQGSSALLPHVINSSGVIIAEEPTLTKKSLLLTRDQSKNVMTDHGGFRPIPTNKKPTPLQLAKILVRESRVYTLAKTDNRFSVLMDNNDLL</sequence>
<dbReference type="Proteomes" id="UP001153069">
    <property type="component" value="Unassembled WGS sequence"/>
</dbReference>
<comment type="caution">
    <text evidence="1">The sequence shown here is derived from an EMBL/GenBank/DDBJ whole genome shotgun (WGS) entry which is preliminary data.</text>
</comment>
<reference evidence="1" key="1">
    <citation type="submission" date="2020-06" db="EMBL/GenBank/DDBJ databases">
        <authorList>
            <consortium name="Plant Systems Biology data submission"/>
        </authorList>
    </citation>
    <scope>NUCLEOTIDE SEQUENCE</scope>
    <source>
        <strain evidence="1">D6</strain>
    </source>
</reference>
<organism evidence="1 2">
    <name type="scientific">Seminavis robusta</name>
    <dbReference type="NCBI Taxonomy" id="568900"/>
    <lineage>
        <taxon>Eukaryota</taxon>
        <taxon>Sar</taxon>
        <taxon>Stramenopiles</taxon>
        <taxon>Ochrophyta</taxon>
        <taxon>Bacillariophyta</taxon>
        <taxon>Bacillariophyceae</taxon>
        <taxon>Bacillariophycidae</taxon>
        <taxon>Naviculales</taxon>
        <taxon>Naviculaceae</taxon>
        <taxon>Seminavis</taxon>
    </lineage>
</organism>
<evidence type="ECO:0000313" key="2">
    <source>
        <dbReference type="Proteomes" id="UP001153069"/>
    </source>
</evidence>
<protein>
    <submittedName>
        <fullName evidence="1">Uncharacterized protein</fullName>
    </submittedName>
</protein>
<evidence type="ECO:0000313" key="1">
    <source>
        <dbReference type="EMBL" id="CAB9522820.1"/>
    </source>
</evidence>